<evidence type="ECO:0000256" key="6">
    <source>
        <dbReference type="ARBA" id="ARBA00042471"/>
    </source>
</evidence>
<keyword evidence="15" id="KW-1185">Reference proteome</keyword>
<dbReference type="Gene3D" id="1.10.4080.10">
    <property type="entry name" value="ADP-ribosylation/Crystallin J1"/>
    <property type="match status" value="1"/>
</dbReference>
<evidence type="ECO:0000256" key="12">
    <source>
        <dbReference type="PIRSR" id="PIRSR605502-1"/>
    </source>
</evidence>
<reference evidence="14" key="2">
    <citation type="submission" date="2024-04" db="EMBL/GenBank/DDBJ databases">
        <authorList>
            <person name="Chen Y."/>
            <person name="Shah S."/>
            <person name="Dougan E. K."/>
            <person name="Thang M."/>
            <person name="Chan C."/>
        </authorList>
    </citation>
    <scope>NUCLEOTIDE SEQUENCE [LARGE SCALE GENOMIC DNA]</scope>
</reference>
<dbReference type="AlphaFoldDB" id="A0A9P1DJJ2"/>
<name>A0A9P1DJJ2_9DINO</name>
<dbReference type="InterPro" id="IPR036705">
    <property type="entry name" value="Ribosyl_crysJ1_sf"/>
</dbReference>
<reference evidence="13" key="1">
    <citation type="submission" date="2022-10" db="EMBL/GenBank/DDBJ databases">
        <authorList>
            <person name="Chen Y."/>
            <person name="Dougan E. K."/>
            <person name="Chan C."/>
            <person name="Rhodes N."/>
            <person name="Thang M."/>
        </authorList>
    </citation>
    <scope>NUCLEOTIDE SEQUENCE</scope>
</reference>
<feature type="binding site" evidence="12">
    <location>
        <position position="122"/>
    </location>
    <ligand>
        <name>Mg(2+)</name>
        <dbReference type="ChEBI" id="CHEBI:18420"/>
        <label>1</label>
    </ligand>
</feature>
<dbReference type="Proteomes" id="UP001152797">
    <property type="component" value="Unassembled WGS sequence"/>
</dbReference>
<comment type="similarity">
    <text evidence="1">Belongs to the ADP-ribosylglycohydrolase family.</text>
</comment>
<feature type="binding site" evidence="12">
    <location>
        <position position="121"/>
    </location>
    <ligand>
        <name>Mg(2+)</name>
        <dbReference type="ChEBI" id="CHEBI:18420"/>
        <label>1</label>
    </ligand>
</feature>
<evidence type="ECO:0000256" key="5">
    <source>
        <dbReference type="ARBA" id="ARBA00042398"/>
    </source>
</evidence>
<dbReference type="InterPro" id="IPR005502">
    <property type="entry name" value="Ribosyl_crysJ1"/>
</dbReference>
<comment type="catalytic activity">
    <reaction evidence="11">
        <text>alpha-NAD(+) + H2O = ADP-D-ribose + nicotinamide + H(+)</text>
        <dbReference type="Rhea" id="RHEA:68792"/>
        <dbReference type="ChEBI" id="CHEBI:15377"/>
        <dbReference type="ChEBI" id="CHEBI:15378"/>
        <dbReference type="ChEBI" id="CHEBI:17154"/>
        <dbReference type="ChEBI" id="CHEBI:57967"/>
        <dbReference type="ChEBI" id="CHEBI:77017"/>
    </reaction>
</comment>
<evidence type="ECO:0000313" key="14">
    <source>
        <dbReference type="EMBL" id="CAL1164647.1"/>
    </source>
</evidence>
<evidence type="ECO:0000256" key="10">
    <source>
        <dbReference type="ARBA" id="ARBA00043193"/>
    </source>
</evidence>
<dbReference type="PANTHER" id="PTHR16222:SF24">
    <property type="entry name" value="ADP-RIBOSYLHYDROLASE ARH3"/>
    <property type="match status" value="1"/>
</dbReference>
<evidence type="ECO:0000256" key="1">
    <source>
        <dbReference type="ARBA" id="ARBA00010702"/>
    </source>
</evidence>
<accession>A0A9P1DJJ2</accession>
<dbReference type="SUPFAM" id="SSF101478">
    <property type="entry name" value="ADP-ribosylglycohydrolase"/>
    <property type="match status" value="1"/>
</dbReference>
<comment type="caution">
    <text evidence="13">The sequence shown here is derived from an EMBL/GenBank/DDBJ whole genome shotgun (WGS) entry which is preliminary data.</text>
</comment>
<dbReference type="InterPro" id="IPR050792">
    <property type="entry name" value="ADP-ribosylglycohydrolase"/>
</dbReference>
<feature type="binding site" evidence="12">
    <location>
        <position position="379"/>
    </location>
    <ligand>
        <name>Mg(2+)</name>
        <dbReference type="ChEBI" id="CHEBI:18420"/>
        <label>1</label>
    </ligand>
</feature>
<dbReference type="GO" id="GO:0004649">
    <property type="term" value="F:poly(ADP-ribose) glycohydrolase activity"/>
    <property type="evidence" value="ECO:0007669"/>
    <property type="project" value="UniProtKB-EC"/>
</dbReference>
<evidence type="ECO:0000256" key="11">
    <source>
        <dbReference type="ARBA" id="ARBA00049015"/>
    </source>
</evidence>
<keyword evidence="12" id="KW-0460">Magnesium</keyword>
<organism evidence="13">
    <name type="scientific">Cladocopium goreaui</name>
    <dbReference type="NCBI Taxonomy" id="2562237"/>
    <lineage>
        <taxon>Eukaryota</taxon>
        <taxon>Sar</taxon>
        <taxon>Alveolata</taxon>
        <taxon>Dinophyceae</taxon>
        <taxon>Suessiales</taxon>
        <taxon>Symbiodiniaceae</taxon>
        <taxon>Cladocopium</taxon>
    </lineage>
</organism>
<keyword evidence="3" id="KW-0378">Hydrolase</keyword>
<evidence type="ECO:0000256" key="2">
    <source>
        <dbReference type="ARBA" id="ARBA00012255"/>
    </source>
</evidence>
<feature type="binding site" evidence="12">
    <location>
        <position position="377"/>
    </location>
    <ligand>
        <name>Mg(2+)</name>
        <dbReference type="ChEBI" id="CHEBI:18420"/>
        <label>1</label>
    </ligand>
</feature>
<keyword evidence="12" id="KW-0479">Metal-binding</keyword>
<dbReference type="Pfam" id="PF03747">
    <property type="entry name" value="ADP_ribosyl_GH"/>
    <property type="match status" value="1"/>
</dbReference>
<gene>
    <name evidence="13" type="ORF">C1SCF055_LOCUS36451</name>
</gene>
<dbReference type="OrthoDB" id="2021138at2759"/>
<dbReference type="GO" id="GO:0046872">
    <property type="term" value="F:metal ion binding"/>
    <property type="evidence" value="ECO:0007669"/>
    <property type="project" value="UniProtKB-KW"/>
</dbReference>
<dbReference type="EMBL" id="CAMXCT010005068">
    <property type="protein sequence ID" value="CAI4011272.1"/>
    <property type="molecule type" value="Genomic_DNA"/>
</dbReference>
<evidence type="ECO:0000313" key="13">
    <source>
        <dbReference type="EMBL" id="CAI4011272.1"/>
    </source>
</evidence>
<feature type="binding site" evidence="12">
    <location>
        <position position="120"/>
    </location>
    <ligand>
        <name>Mg(2+)</name>
        <dbReference type="ChEBI" id="CHEBI:18420"/>
        <label>1</label>
    </ligand>
</feature>
<proteinExistence type="inferred from homology"/>
<evidence type="ECO:0000256" key="4">
    <source>
        <dbReference type="ARBA" id="ARBA00041057"/>
    </source>
</evidence>
<protein>
    <recommendedName>
        <fullName evidence="4">ADP-ribosylhydrolase ARH3</fullName>
        <ecNumber evidence="2">3.2.1.143</ecNumber>
    </recommendedName>
    <alternativeName>
        <fullName evidence="5">ADP-ribose glycohydrolase ARH3</fullName>
    </alternativeName>
    <alternativeName>
        <fullName evidence="6">ADP-ribosylhydrolase 3</fullName>
    </alternativeName>
    <alternativeName>
        <fullName evidence="9">O-acetyl-ADP-ribose deacetylase ARH3</fullName>
    </alternativeName>
    <alternativeName>
        <fullName evidence="10">Poly(ADP-ribose) glycohydrolase ARH3</fullName>
    </alternativeName>
    <alternativeName>
        <fullName evidence="8">[Protein ADP-ribosylarginine] hydrolase-like protein 2</fullName>
    </alternativeName>
    <alternativeName>
        <fullName evidence="7">[Protein ADP-ribosylserine] hydrolase</fullName>
    </alternativeName>
</protein>
<dbReference type="EMBL" id="CAMXCT030005068">
    <property type="protein sequence ID" value="CAL4798584.1"/>
    <property type="molecule type" value="Genomic_DNA"/>
</dbReference>
<sequence length="432" mass="47391">MALDRALLAIQSLEGKLDLRLDAESIRIAKLIKEDDLNAYSVLQGVPTAEKKALVELCASLDILDKAMGALCGMAVGDALGHPFEYITVTDEEGTSHFDLATLEFHGEFNKFACKRGQWTDDASMGLCMADSLIICRRFDGSDMRRRFWCWWFRGYNNAFRKDDSRDSKKSIGLGGNTQKSLEPLETFADGGIVPPVYESASDDAGNGSLMRLAPVPIFCHSADCKTLHSLARQSSVTTHPGYVAGESCAFFSHLVRKALYVPRGSVSIKEFLDAAAEDFYQASGLADRSGPGADEMKWLVTSSPVQDTERCWNWKNETLDIAGTLAARGWSYNGYPVSADYFGSYSLDGLAGALWAVYHTRSFDEAVVRAVNLNGDADSFGSMAGQLAGAFYGFSSINSQFVEWLARWDDYETAVRALLLYKIGADVQEAE</sequence>
<dbReference type="EMBL" id="CAMXCT020005068">
    <property type="protein sequence ID" value="CAL1164647.1"/>
    <property type="molecule type" value="Genomic_DNA"/>
</dbReference>
<comment type="cofactor">
    <cofactor evidence="12">
        <name>Mg(2+)</name>
        <dbReference type="ChEBI" id="CHEBI:18420"/>
    </cofactor>
    <text evidence="12">Binds 2 magnesium ions per subunit.</text>
</comment>
<evidence type="ECO:0000256" key="9">
    <source>
        <dbReference type="ARBA" id="ARBA00043187"/>
    </source>
</evidence>
<evidence type="ECO:0000313" key="15">
    <source>
        <dbReference type="Proteomes" id="UP001152797"/>
    </source>
</evidence>
<evidence type="ECO:0000256" key="7">
    <source>
        <dbReference type="ARBA" id="ARBA00042722"/>
    </source>
</evidence>
<evidence type="ECO:0000256" key="3">
    <source>
        <dbReference type="ARBA" id="ARBA00022801"/>
    </source>
</evidence>
<evidence type="ECO:0000256" key="8">
    <source>
        <dbReference type="ARBA" id="ARBA00042850"/>
    </source>
</evidence>
<dbReference type="PANTHER" id="PTHR16222">
    <property type="entry name" value="ADP-RIBOSYLGLYCOHYDROLASE"/>
    <property type="match status" value="1"/>
</dbReference>
<dbReference type="EC" id="3.2.1.143" evidence="2"/>
<feature type="binding site" evidence="12">
    <location>
        <position position="380"/>
    </location>
    <ligand>
        <name>Mg(2+)</name>
        <dbReference type="ChEBI" id="CHEBI:18420"/>
        <label>1</label>
    </ligand>
</feature>